<evidence type="ECO:0000313" key="2">
    <source>
        <dbReference type="Proteomes" id="UP001203136"/>
    </source>
</evidence>
<accession>A0AAW5F0Q9</accession>
<sequence length="66" mass="7783">MDNYITQQEGDQYDLLLPLLRATYLEIQELSKKKPESPLNAYKVKAVNRILEPIKELLKNEPTYNF</sequence>
<dbReference type="Proteomes" id="UP001203136">
    <property type="component" value="Unassembled WGS sequence"/>
</dbReference>
<comment type="caution">
    <text evidence="1">The sequence shown here is derived from an EMBL/GenBank/DDBJ whole genome shotgun (WGS) entry which is preliminary data.</text>
</comment>
<dbReference type="EMBL" id="JAINVB010000001">
    <property type="protein sequence ID" value="MCK0085014.1"/>
    <property type="molecule type" value="Genomic_DNA"/>
</dbReference>
<name>A0AAW5F0Q9_CLOSY</name>
<gene>
    <name evidence="1" type="ORF">K5I21_03780</name>
</gene>
<organism evidence="1 2">
    <name type="scientific">Clostridium symbiosum</name>
    <name type="common">Bacteroides symbiosus</name>
    <dbReference type="NCBI Taxonomy" id="1512"/>
    <lineage>
        <taxon>Bacteria</taxon>
        <taxon>Bacillati</taxon>
        <taxon>Bacillota</taxon>
        <taxon>Clostridia</taxon>
        <taxon>Lachnospirales</taxon>
        <taxon>Lachnospiraceae</taxon>
        <taxon>Otoolea</taxon>
    </lineage>
</organism>
<dbReference type="AlphaFoldDB" id="A0AAW5F0Q9"/>
<reference evidence="1" key="1">
    <citation type="journal article" date="2022" name="Cell Host Microbe">
        <title>Colonization of the live biotherapeutic product VE303 and modulation of the microbiota and metabolites in healthy volunteers.</title>
        <authorList>
            <person name="Dsouza M."/>
            <person name="Menon R."/>
            <person name="Crossette E."/>
            <person name="Bhattarai S.K."/>
            <person name="Schneider J."/>
            <person name="Kim Y.G."/>
            <person name="Reddy S."/>
            <person name="Caballero S."/>
            <person name="Felix C."/>
            <person name="Cornacchione L."/>
            <person name="Hendrickson J."/>
            <person name="Watson A.R."/>
            <person name="Minot S.S."/>
            <person name="Greenfield N."/>
            <person name="Schopf L."/>
            <person name="Szabady R."/>
            <person name="Patarroyo J."/>
            <person name="Smith W."/>
            <person name="Harrison P."/>
            <person name="Kuijper E.J."/>
            <person name="Kelly C.P."/>
            <person name="Olle B."/>
            <person name="Bobilev D."/>
            <person name="Silber J.L."/>
            <person name="Bucci V."/>
            <person name="Roberts B."/>
            <person name="Faith J."/>
            <person name="Norman J.M."/>
        </authorList>
    </citation>
    <scope>NUCLEOTIDE SEQUENCE</scope>
    <source>
        <strain evidence="1">VE303-04</strain>
    </source>
</reference>
<evidence type="ECO:0000313" key="1">
    <source>
        <dbReference type="EMBL" id="MCK0085014.1"/>
    </source>
</evidence>
<dbReference type="RefSeq" id="WP_247213131.1">
    <property type="nucleotide sequence ID" value="NZ_JAINVB010000001.1"/>
</dbReference>
<proteinExistence type="predicted"/>
<protein>
    <submittedName>
        <fullName evidence="1">Uncharacterized protein</fullName>
    </submittedName>
</protein>